<feature type="region of interest" description="Disordered" evidence="1">
    <location>
        <begin position="26"/>
        <end position="76"/>
    </location>
</feature>
<protein>
    <submittedName>
        <fullName evidence="2">Uncharacterized protein</fullName>
    </submittedName>
</protein>
<comment type="caution">
    <text evidence="2">The sequence shown here is derived from an EMBL/GenBank/DDBJ whole genome shotgun (WGS) entry which is preliminary data.</text>
</comment>
<evidence type="ECO:0000256" key="1">
    <source>
        <dbReference type="SAM" id="MobiDB-lite"/>
    </source>
</evidence>
<evidence type="ECO:0000313" key="2">
    <source>
        <dbReference type="EMBL" id="TQF06913.1"/>
    </source>
</evidence>
<sequence>MTLLEELSSSQAPAVAELIAAADLIDDRPTSEWDNQPTWDNSGGGPWNNQPSWDNWPSAPWDNWNNNPSWSDWPNR</sequence>
<proteinExistence type="predicted"/>
<accession>A0A540WD16</accession>
<dbReference type="RefSeq" id="WP_141637318.1">
    <property type="nucleotide sequence ID" value="NZ_VIGB01000003.1"/>
</dbReference>
<feature type="compositionally biased region" description="Polar residues" evidence="1">
    <location>
        <begin position="32"/>
        <end position="52"/>
    </location>
</feature>
<gene>
    <name evidence="2" type="ORF">E6W39_37885</name>
</gene>
<evidence type="ECO:0000313" key="3">
    <source>
        <dbReference type="Proteomes" id="UP000319103"/>
    </source>
</evidence>
<dbReference type="Proteomes" id="UP000319103">
    <property type="component" value="Unassembled WGS sequence"/>
</dbReference>
<reference evidence="2 3" key="1">
    <citation type="submission" date="2019-06" db="EMBL/GenBank/DDBJ databases">
        <title>Description of Kitasatospora acidophila sp. nov. isolated from pine grove soil, and reclassification of Streptomyces novaecaesareae to Kitasatospora novaeceasareae comb. nov.</title>
        <authorList>
            <person name="Kim M.J."/>
        </authorList>
    </citation>
    <scope>NUCLEOTIDE SEQUENCE [LARGE SCALE GENOMIC DNA]</scope>
    <source>
        <strain evidence="2 3">MMS16-CNU292</strain>
    </source>
</reference>
<name>A0A540WD16_9ACTN</name>
<dbReference type="NCBIfam" id="NF041721">
    <property type="entry name" value="phane_AmcA_1"/>
    <property type="match status" value="1"/>
</dbReference>
<feature type="compositionally biased region" description="Low complexity" evidence="1">
    <location>
        <begin position="53"/>
        <end position="76"/>
    </location>
</feature>
<dbReference type="EMBL" id="VIGB01000003">
    <property type="protein sequence ID" value="TQF06913.1"/>
    <property type="molecule type" value="Genomic_DNA"/>
</dbReference>
<keyword evidence="3" id="KW-1185">Reference proteome</keyword>
<dbReference type="AlphaFoldDB" id="A0A540WD16"/>
<organism evidence="2 3">
    <name type="scientific">Kitasatospora acidiphila</name>
    <dbReference type="NCBI Taxonomy" id="2567942"/>
    <lineage>
        <taxon>Bacteria</taxon>
        <taxon>Bacillati</taxon>
        <taxon>Actinomycetota</taxon>
        <taxon>Actinomycetes</taxon>
        <taxon>Kitasatosporales</taxon>
        <taxon>Streptomycetaceae</taxon>
        <taxon>Kitasatospora</taxon>
    </lineage>
</organism>